<protein>
    <submittedName>
        <fullName evidence="5">Vesicle-associated protein 2-2</fullName>
    </submittedName>
</protein>
<evidence type="ECO:0000256" key="2">
    <source>
        <dbReference type="SAM" id="Coils"/>
    </source>
</evidence>
<dbReference type="GO" id="GO:0005789">
    <property type="term" value="C:endoplasmic reticulum membrane"/>
    <property type="evidence" value="ECO:0007669"/>
    <property type="project" value="InterPro"/>
</dbReference>
<dbReference type="InterPro" id="IPR013783">
    <property type="entry name" value="Ig-like_fold"/>
</dbReference>
<dbReference type="Pfam" id="PF00635">
    <property type="entry name" value="Motile_Sperm"/>
    <property type="match status" value="1"/>
</dbReference>
<dbReference type="GO" id="GO:0005886">
    <property type="term" value="C:plasma membrane"/>
    <property type="evidence" value="ECO:0007669"/>
    <property type="project" value="TreeGrafter"/>
</dbReference>
<reference evidence="5" key="1">
    <citation type="submission" date="2018-05" db="EMBL/GenBank/DDBJ databases">
        <title>Draft genome of Mucuna pruriens seed.</title>
        <authorList>
            <person name="Nnadi N.E."/>
            <person name="Vos R."/>
            <person name="Hasami M.H."/>
            <person name="Devisetty U.K."/>
            <person name="Aguiy J.C."/>
        </authorList>
    </citation>
    <scope>NUCLEOTIDE SEQUENCE [LARGE SCALE GENOMIC DNA]</scope>
    <source>
        <strain evidence="5">JCA_2017</strain>
    </source>
</reference>
<keyword evidence="3" id="KW-1133">Transmembrane helix</keyword>
<dbReference type="EMBL" id="QJKJ01003894">
    <property type="protein sequence ID" value="RDX96398.1"/>
    <property type="molecule type" value="Genomic_DNA"/>
</dbReference>
<comment type="similarity">
    <text evidence="1">Belongs to the VAMP-associated protein (VAP) (TC 9.B.17) family.</text>
</comment>
<keyword evidence="6" id="KW-1185">Reference proteome</keyword>
<evidence type="ECO:0000313" key="5">
    <source>
        <dbReference type="EMBL" id="RDX96398.1"/>
    </source>
</evidence>
<dbReference type="InterPro" id="IPR016763">
    <property type="entry name" value="VAP"/>
</dbReference>
<keyword evidence="2" id="KW-0175">Coiled coil</keyword>
<evidence type="ECO:0000256" key="1">
    <source>
        <dbReference type="ARBA" id="ARBA00008932"/>
    </source>
</evidence>
<feature type="coiled-coil region" evidence="2">
    <location>
        <begin position="462"/>
        <end position="510"/>
    </location>
</feature>
<feature type="transmembrane region" description="Helical" evidence="3">
    <location>
        <begin position="524"/>
        <end position="543"/>
    </location>
</feature>
<dbReference type="Gene3D" id="2.60.40.10">
    <property type="entry name" value="Immunoglobulins"/>
    <property type="match status" value="1"/>
</dbReference>
<dbReference type="STRING" id="157652.A0A371H0R1"/>
<proteinExistence type="inferred from homology"/>
<gene>
    <name evidence="5" type="primary">PVA22</name>
    <name evidence="5" type="ORF">CR513_20940</name>
</gene>
<evidence type="ECO:0000256" key="3">
    <source>
        <dbReference type="SAM" id="Phobius"/>
    </source>
</evidence>
<evidence type="ECO:0000259" key="4">
    <source>
        <dbReference type="PROSITE" id="PS50202"/>
    </source>
</evidence>
<dbReference type="GO" id="GO:0061817">
    <property type="term" value="P:endoplasmic reticulum-plasma membrane tethering"/>
    <property type="evidence" value="ECO:0007669"/>
    <property type="project" value="TreeGrafter"/>
</dbReference>
<dbReference type="AlphaFoldDB" id="A0A371H0R1"/>
<name>A0A371H0R1_MUCPR</name>
<comment type="caution">
    <text evidence="5">The sequence shown here is derived from an EMBL/GenBank/DDBJ whole genome shotgun (WGS) entry which is preliminary data.</text>
</comment>
<accession>A0A371H0R1</accession>
<dbReference type="OrthoDB" id="264603at2759"/>
<keyword evidence="3" id="KW-0472">Membrane</keyword>
<dbReference type="PANTHER" id="PTHR10809:SF45">
    <property type="entry name" value="VESICLE-ASSOCIATED PROTEIN 2-2"/>
    <property type="match status" value="1"/>
</dbReference>
<dbReference type="InterPro" id="IPR008962">
    <property type="entry name" value="PapD-like_sf"/>
</dbReference>
<keyword evidence="3" id="KW-0812">Transmembrane</keyword>
<dbReference type="SUPFAM" id="SSF49354">
    <property type="entry name" value="PapD-like"/>
    <property type="match status" value="1"/>
</dbReference>
<dbReference type="GO" id="GO:0090158">
    <property type="term" value="P:endoplasmic reticulum membrane organization"/>
    <property type="evidence" value="ECO:0007669"/>
    <property type="project" value="TreeGrafter"/>
</dbReference>
<dbReference type="PANTHER" id="PTHR10809">
    <property type="entry name" value="VESICLE-ASSOCIATED MEMBRANE PROTEIN-ASSOCIATED PROTEIN"/>
    <property type="match status" value="1"/>
</dbReference>
<dbReference type="FunFam" id="2.60.40.10:FF:000813">
    <property type="entry name" value="Vesicle-associated protein 1-1"/>
    <property type="match status" value="1"/>
</dbReference>
<organism evidence="5 6">
    <name type="scientific">Mucuna pruriens</name>
    <name type="common">Velvet bean</name>
    <name type="synonym">Dolichos pruriens</name>
    <dbReference type="NCBI Taxonomy" id="157652"/>
    <lineage>
        <taxon>Eukaryota</taxon>
        <taxon>Viridiplantae</taxon>
        <taxon>Streptophyta</taxon>
        <taxon>Embryophyta</taxon>
        <taxon>Tracheophyta</taxon>
        <taxon>Spermatophyta</taxon>
        <taxon>Magnoliopsida</taxon>
        <taxon>eudicotyledons</taxon>
        <taxon>Gunneridae</taxon>
        <taxon>Pentapetalae</taxon>
        <taxon>rosids</taxon>
        <taxon>fabids</taxon>
        <taxon>Fabales</taxon>
        <taxon>Fabaceae</taxon>
        <taxon>Papilionoideae</taxon>
        <taxon>50 kb inversion clade</taxon>
        <taxon>NPAAA clade</taxon>
        <taxon>indigoferoid/millettioid clade</taxon>
        <taxon>Phaseoleae</taxon>
        <taxon>Mucuna</taxon>
    </lineage>
</organism>
<feature type="domain" description="MSP" evidence="4">
    <location>
        <begin position="6"/>
        <end position="126"/>
    </location>
</feature>
<dbReference type="Proteomes" id="UP000257109">
    <property type="component" value="Unassembled WGS sequence"/>
</dbReference>
<dbReference type="PROSITE" id="PS50202">
    <property type="entry name" value="MSP"/>
    <property type="match status" value="1"/>
</dbReference>
<evidence type="ECO:0000313" key="6">
    <source>
        <dbReference type="Proteomes" id="UP000257109"/>
    </source>
</evidence>
<sequence>MSKAPILEIEPKELEFIFELKKQSSCSVQLTNKTNHHVAFKVKTTSPKKYSVRPNVGVLMPKATCEFIVTMQAQRVAPEDMVCKDKFLIQSTVVPAETTSEDVTSSLFVKDGSKYVEENKLKVTLISPPNSPDLSPINGDFKNGLDHENVQTYSKDEIQCPELLVRNFTNVRLQVLKNSDMVHDVLKLEEDMELRPEHYMGLDTMKDVGGSKEEAGLKVSKNKELNMVKNVEELKPQKKLELEVPKDLDLNKVKNTADELVLNKVNNADELKPANAAELKVSRVLDLNPVNNVKELRPEKETEFKMSKYLELKTVKNVEELKPEKETEFKMSKDLELKTVKNVEELNPEKETELRMSKDLELKTVKNVKELKPEKETELKMSKDLELKTVKNVEELKPEKETELRTSKDLELKTVNNVEELKPEKERELKMSKDLELKTEKNVEELKPEKEAELRVSNSIEELKLMKAIEEMKLKLDGLESKLNESGVTISKLTEERRLSNQETKILQEKLADLINKGPRKVQVGFPLLYVCMVALICVFLGYRLHS</sequence>
<dbReference type="InterPro" id="IPR000535">
    <property type="entry name" value="MSP_dom"/>
</dbReference>
<feature type="non-terminal residue" evidence="5">
    <location>
        <position position="1"/>
    </location>
</feature>